<reference evidence="2 3" key="1">
    <citation type="journal article" date="2019" name="Genome Biol. Evol.">
        <title>Insights into the evolution of the New World diploid cottons (Gossypium, subgenus Houzingenia) based on genome sequencing.</title>
        <authorList>
            <person name="Grover C.E."/>
            <person name="Arick M.A. 2nd"/>
            <person name="Thrash A."/>
            <person name="Conover J.L."/>
            <person name="Sanders W.S."/>
            <person name="Peterson D.G."/>
            <person name="Frelichowski J.E."/>
            <person name="Scheffler J.A."/>
            <person name="Scheffler B.E."/>
            <person name="Wendel J.F."/>
        </authorList>
    </citation>
    <scope>NUCLEOTIDE SEQUENCE [LARGE SCALE GENOMIC DNA]</scope>
    <source>
        <strain evidence="2">185</strain>
        <tissue evidence="2">Leaf</tissue>
    </source>
</reference>
<dbReference type="GO" id="GO:0003676">
    <property type="term" value="F:nucleic acid binding"/>
    <property type="evidence" value="ECO:0007669"/>
    <property type="project" value="InterPro"/>
</dbReference>
<gene>
    <name evidence="2" type="ORF">Goari_027351</name>
</gene>
<dbReference type="SUPFAM" id="SSF53098">
    <property type="entry name" value="Ribonuclease H-like"/>
    <property type="match status" value="1"/>
</dbReference>
<dbReference type="EMBL" id="JABFAA010339745">
    <property type="protein sequence ID" value="MBA0701815.1"/>
    <property type="molecule type" value="Genomic_DNA"/>
</dbReference>
<dbReference type="Proteomes" id="UP000593577">
    <property type="component" value="Unassembled WGS sequence"/>
</dbReference>
<dbReference type="PANTHER" id="PTHR47074">
    <property type="entry name" value="BNAC02G40300D PROTEIN"/>
    <property type="match status" value="1"/>
</dbReference>
<name>A0A7J8YQL8_GOSAI</name>
<keyword evidence="3" id="KW-1185">Reference proteome</keyword>
<evidence type="ECO:0000313" key="2">
    <source>
        <dbReference type="EMBL" id="MBA0701815.1"/>
    </source>
</evidence>
<dbReference type="GO" id="GO:0004523">
    <property type="term" value="F:RNA-DNA hybrid ribonuclease activity"/>
    <property type="evidence" value="ECO:0007669"/>
    <property type="project" value="InterPro"/>
</dbReference>
<protein>
    <recommendedName>
        <fullName evidence="1">RNase H type-1 domain-containing protein</fullName>
    </recommendedName>
</protein>
<feature type="domain" description="RNase H type-1" evidence="1">
    <location>
        <begin position="137"/>
        <end position="258"/>
    </location>
</feature>
<dbReference type="InterPro" id="IPR052929">
    <property type="entry name" value="RNase_H-like_EbsB-rel"/>
</dbReference>
<evidence type="ECO:0000313" key="3">
    <source>
        <dbReference type="Proteomes" id="UP000593577"/>
    </source>
</evidence>
<comment type="caution">
    <text evidence="2">The sequence shown here is derived from an EMBL/GenBank/DDBJ whole genome shotgun (WGS) entry which is preliminary data.</text>
</comment>
<feature type="non-terminal residue" evidence="2">
    <location>
        <position position="1"/>
    </location>
</feature>
<accession>A0A7J8YQL8</accession>
<dbReference type="Gene3D" id="3.30.420.10">
    <property type="entry name" value="Ribonuclease H-like superfamily/Ribonuclease H"/>
    <property type="match status" value="1"/>
</dbReference>
<sequence>PLAKGLLHKGLCWRVGTGTSISVLGDSWVLESTSYKIQDGVKNQNVQTVADLVDPNIRRWKRNYSVRSSYKLLIQGFRNPTPRQNFIPAFSNLHYRRLMNTARCPRCDDDAETLLHMLRDCKITKEKGPKDACIKVNFDAAYCQREAISCSGILLRDQRGNVIASKIACHESIPSPFAAEAVACTVAMKLCLDLGLRILEVEGDSLTVIKKAKSNEDDRSEISAYIEDMKKMTKDFQVCTFKHVQRSANGVAHQLVSEGLKLKLAFFESNGVLDFVEELVEQDRCREKGGSSARCFQRNRRVFAR</sequence>
<dbReference type="AlphaFoldDB" id="A0A7J8YQL8"/>
<dbReference type="CDD" id="cd06222">
    <property type="entry name" value="RNase_H_like"/>
    <property type="match status" value="1"/>
</dbReference>
<dbReference type="InterPro" id="IPR044730">
    <property type="entry name" value="RNase_H-like_dom_plant"/>
</dbReference>
<organism evidence="2 3">
    <name type="scientific">Gossypium aridum</name>
    <name type="common">American cotton</name>
    <name type="synonym">Erioxylum aridum</name>
    <dbReference type="NCBI Taxonomy" id="34290"/>
    <lineage>
        <taxon>Eukaryota</taxon>
        <taxon>Viridiplantae</taxon>
        <taxon>Streptophyta</taxon>
        <taxon>Embryophyta</taxon>
        <taxon>Tracheophyta</taxon>
        <taxon>Spermatophyta</taxon>
        <taxon>Magnoliopsida</taxon>
        <taxon>eudicotyledons</taxon>
        <taxon>Gunneridae</taxon>
        <taxon>Pentapetalae</taxon>
        <taxon>rosids</taxon>
        <taxon>malvids</taxon>
        <taxon>Malvales</taxon>
        <taxon>Malvaceae</taxon>
        <taxon>Malvoideae</taxon>
        <taxon>Gossypium</taxon>
    </lineage>
</organism>
<proteinExistence type="predicted"/>
<dbReference type="InterPro" id="IPR002156">
    <property type="entry name" value="RNaseH_domain"/>
</dbReference>
<dbReference type="InterPro" id="IPR012337">
    <property type="entry name" value="RNaseH-like_sf"/>
</dbReference>
<dbReference type="PANTHER" id="PTHR47074:SF61">
    <property type="entry name" value="RNASE H TYPE-1 DOMAIN-CONTAINING PROTEIN"/>
    <property type="match status" value="1"/>
</dbReference>
<dbReference type="Pfam" id="PF13456">
    <property type="entry name" value="RVT_3"/>
    <property type="match status" value="1"/>
</dbReference>
<dbReference type="InterPro" id="IPR036397">
    <property type="entry name" value="RNaseH_sf"/>
</dbReference>
<evidence type="ECO:0000259" key="1">
    <source>
        <dbReference type="Pfam" id="PF13456"/>
    </source>
</evidence>